<proteinExistence type="predicted"/>
<reference evidence="2 3" key="1">
    <citation type="submission" date="2021-07" db="EMBL/GenBank/DDBJ databases">
        <title>Isolation and characterization of bacteria from a gold mining with a capacity of golden bioaccumulation.</title>
        <authorList>
            <person name="Yang X.J."/>
        </authorList>
    </citation>
    <scope>NUCLEOTIDE SEQUENCE [LARGE SCALE GENOMIC DNA]</scope>
    <source>
        <strain evidence="2 3">Au29</strain>
    </source>
</reference>
<organism evidence="2 3">
    <name type="scientific">Brevundimonas nasdae</name>
    <dbReference type="NCBI Taxonomy" id="172043"/>
    <lineage>
        <taxon>Bacteria</taxon>
        <taxon>Pseudomonadati</taxon>
        <taxon>Pseudomonadota</taxon>
        <taxon>Alphaproteobacteria</taxon>
        <taxon>Caulobacterales</taxon>
        <taxon>Caulobacteraceae</taxon>
        <taxon>Brevundimonas</taxon>
    </lineage>
</organism>
<dbReference type="GeneID" id="94373768"/>
<evidence type="ECO:0000313" key="2">
    <source>
        <dbReference type="EMBL" id="QYC10583.1"/>
    </source>
</evidence>
<evidence type="ECO:0000313" key="3">
    <source>
        <dbReference type="Proteomes" id="UP000824334"/>
    </source>
</evidence>
<dbReference type="RefSeq" id="WP_219353334.1">
    <property type="nucleotide sequence ID" value="NZ_CP080034.1"/>
</dbReference>
<dbReference type="Proteomes" id="UP000824334">
    <property type="component" value="Chromosome"/>
</dbReference>
<name>A0ABX8TH74_9CAUL</name>
<evidence type="ECO:0000256" key="1">
    <source>
        <dbReference type="SAM" id="MobiDB-lite"/>
    </source>
</evidence>
<feature type="region of interest" description="Disordered" evidence="1">
    <location>
        <begin position="1"/>
        <end position="25"/>
    </location>
</feature>
<sequence length="130" mass="14169">MADANRATAPFASPRGPRRHRALTPDQVGGWLRFLRHAEKAARDPEGHGASFARAAHKAGKQPLPASQTDNGADLITLIRLGKAFAAQSPDQRRDAARDIPRLVVACRPLFQTMPVSDVRSVEPRKDIFG</sequence>
<feature type="region of interest" description="Disordered" evidence="1">
    <location>
        <begin position="42"/>
        <end position="70"/>
    </location>
</feature>
<dbReference type="EMBL" id="CP080034">
    <property type="protein sequence ID" value="QYC10583.1"/>
    <property type="molecule type" value="Genomic_DNA"/>
</dbReference>
<keyword evidence="3" id="KW-1185">Reference proteome</keyword>
<accession>A0ABX8TH74</accession>
<gene>
    <name evidence="2" type="ORF">KWG56_00725</name>
</gene>
<protein>
    <submittedName>
        <fullName evidence="2">Uncharacterized protein</fullName>
    </submittedName>
</protein>